<reference evidence="2 3" key="1">
    <citation type="submission" date="2018-08" db="EMBL/GenBank/DDBJ databases">
        <title>Bacillus chawlae sp. nov., Bacillus glennii sp. nov., and Bacillus saganii sp. nov. Isolated from the Vehicle Assembly Building at Kennedy Space Center where the Viking Spacecraft were Assembled.</title>
        <authorList>
            <person name="Seuylemezian A."/>
            <person name="Vaishampayan P."/>
        </authorList>
    </citation>
    <scope>NUCLEOTIDE SEQUENCE [LARGE SCALE GENOMIC DNA]</scope>
    <source>
        <strain evidence="2 3">V47-23a</strain>
    </source>
</reference>
<proteinExistence type="predicted"/>
<dbReference type="InterPro" id="IPR025953">
    <property type="entry name" value="YlbD_coat"/>
</dbReference>
<evidence type="ECO:0000256" key="1">
    <source>
        <dbReference type="SAM" id="MobiDB-lite"/>
    </source>
</evidence>
<comment type="caution">
    <text evidence="2">The sequence shown here is derived from an EMBL/GenBank/DDBJ whole genome shotgun (WGS) entry which is preliminary data.</text>
</comment>
<organism evidence="2 3">
    <name type="scientific">Peribacillus saganii</name>
    <dbReference type="NCBI Taxonomy" id="2303992"/>
    <lineage>
        <taxon>Bacteria</taxon>
        <taxon>Bacillati</taxon>
        <taxon>Bacillota</taxon>
        <taxon>Bacilli</taxon>
        <taxon>Bacillales</taxon>
        <taxon>Bacillaceae</taxon>
        <taxon>Peribacillus</taxon>
    </lineage>
</organism>
<feature type="region of interest" description="Disordered" evidence="1">
    <location>
        <begin position="70"/>
        <end position="110"/>
    </location>
</feature>
<keyword evidence="3" id="KW-1185">Reference proteome</keyword>
<dbReference type="Proteomes" id="UP000264541">
    <property type="component" value="Unassembled WGS sequence"/>
</dbReference>
<protein>
    <submittedName>
        <fullName evidence="2">Uncharacterized protein</fullName>
    </submittedName>
</protein>
<evidence type="ECO:0000313" key="3">
    <source>
        <dbReference type="Proteomes" id="UP000264541"/>
    </source>
</evidence>
<dbReference type="Pfam" id="PF14071">
    <property type="entry name" value="YlbD_coat"/>
    <property type="match status" value="1"/>
</dbReference>
<dbReference type="EMBL" id="QVTE01000008">
    <property type="protein sequence ID" value="RFU71148.1"/>
    <property type="molecule type" value="Genomic_DNA"/>
</dbReference>
<accession>A0A372LSJ2</accession>
<dbReference type="OrthoDB" id="1655540at2"/>
<sequence length="175" mass="20237">MSDKKHKKQSVNEFKAFVKKNPELISLVRQGDYTWQDLFEEWYLRGDNNELWKDILKTGGNITEEEEKKTLNRENMVGRSAKRANPSSQSSDTKEKVLKKTEKKDQEKESNSDLIATVFQAIKNMDMNQVQQHISSLNQALAAIQGVLSQFQENTDISKGNVPERQDNPFVFRKD</sequence>
<dbReference type="RefSeq" id="WP_117325374.1">
    <property type="nucleotide sequence ID" value="NZ_QVTE01000008.1"/>
</dbReference>
<evidence type="ECO:0000313" key="2">
    <source>
        <dbReference type="EMBL" id="RFU71148.1"/>
    </source>
</evidence>
<gene>
    <name evidence="2" type="ORF">D0469_04210</name>
</gene>
<name>A0A372LSJ2_9BACI</name>
<dbReference type="AlphaFoldDB" id="A0A372LSJ2"/>
<feature type="compositionally biased region" description="Basic and acidic residues" evidence="1">
    <location>
        <begin position="92"/>
        <end position="110"/>
    </location>
</feature>